<keyword evidence="4" id="KW-1185">Reference proteome</keyword>
<evidence type="ECO:0000256" key="2">
    <source>
        <dbReference type="SAM" id="Phobius"/>
    </source>
</evidence>
<evidence type="ECO:0000313" key="3">
    <source>
        <dbReference type="EMBL" id="KAF7310191.1"/>
    </source>
</evidence>
<dbReference type="OrthoDB" id="2683906at2759"/>
<feature type="region of interest" description="Disordered" evidence="1">
    <location>
        <begin position="273"/>
        <end position="309"/>
    </location>
</feature>
<organism evidence="3 4">
    <name type="scientific">Mycena indigotica</name>
    <dbReference type="NCBI Taxonomy" id="2126181"/>
    <lineage>
        <taxon>Eukaryota</taxon>
        <taxon>Fungi</taxon>
        <taxon>Dikarya</taxon>
        <taxon>Basidiomycota</taxon>
        <taxon>Agaricomycotina</taxon>
        <taxon>Agaricomycetes</taxon>
        <taxon>Agaricomycetidae</taxon>
        <taxon>Agaricales</taxon>
        <taxon>Marasmiineae</taxon>
        <taxon>Mycenaceae</taxon>
        <taxon>Mycena</taxon>
    </lineage>
</organism>
<evidence type="ECO:0000313" key="4">
    <source>
        <dbReference type="Proteomes" id="UP000636479"/>
    </source>
</evidence>
<keyword evidence="2" id="KW-1133">Transmembrane helix</keyword>
<proteinExistence type="predicted"/>
<keyword evidence="2" id="KW-0472">Membrane</keyword>
<dbReference type="EMBL" id="JACAZF010000003">
    <property type="protein sequence ID" value="KAF7310191.1"/>
    <property type="molecule type" value="Genomic_DNA"/>
</dbReference>
<protein>
    <submittedName>
        <fullName evidence="3">Uncharacterized protein</fullName>
    </submittedName>
</protein>
<reference evidence="3" key="1">
    <citation type="submission" date="2020-05" db="EMBL/GenBank/DDBJ databases">
        <title>Mycena genomes resolve the evolution of fungal bioluminescence.</title>
        <authorList>
            <person name="Tsai I.J."/>
        </authorList>
    </citation>
    <scope>NUCLEOTIDE SEQUENCE</scope>
    <source>
        <strain evidence="3">171206Taipei</strain>
    </source>
</reference>
<sequence length="309" mass="31571">MASSPSPSSARRSPSPSPSATSTGSSSSFLFPQTFTTDGPTGTDVPPLPSPPGGGAGGGGGGSGNPQPGIQGSAQLYLYTFLATLILLLGVSSAIVARSLLLRRRHRRMIAEAIANGTWQPPAPRVRVDLRRKPRLWDAHVAPPLADAAQAGDRAWAGVVPFAASYIPPPSLAAATTTTTTSPGVSGTSTPAVLSTVPSTTALPLSLEQPRVRVAVLIAMPTPALFPSLAPSPSSAAPQTGWPAPFSHVGPDGRPVDEDDVLLPPLQVGIVSVGVVPAQDGDADGEGAAGKRDSEEGQEQERREEEEAR</sequence>
<gene>
    <name evidence="3" type="ORF">MIND_00392700</name>
</gene>
<evidence type="ECO:0000256" key="1">
    <source>
        <dbReference type="SAM" id="MobiDB-lite"/>
    </source>
</evidence>
<feature type="region of interest" description="Disordered" evidence="1">
    <location>
        <begin position="1"/>
        <end position="68"/>
    </location>
</feature>
<dbReference type="AlphaFoldDB" id="A0A8H6T362"/>
<feature type="compositionally biased region" description="Basic and acidic residues" evidence="1">
    <location>
        <begin position="289"/>
        <end position="309"/>
    </location>
</feature>
<feature type="region of interest" description="Disordered" evidence="1">
    <location>
        <begin position="230"/>
        <end position="260"/>
    </location>
</feature>
<feature type="compositionally biased region" description="Gly residues" evidence="1">
    <location>
        <begin position="53"/>
        <end position="64"/>
    </location>
</feature>
<keyword evidence="2" id="KW-0812">Transmembrane</keyword>
<comment type="caution">
    <text evidence="3">The sequence shown here is derived from an EMBL/GenBank/DDBJ whole genome shotgun (WGS) entry which is preliminary data.</text>
</comment>
<feature type="transmembrane region" description="Helical" evidence="2">
    <location>
        <begin position="76"/>
        <end position="101"/>
    </location>
</feature>
<dbReference type="GeneID" id="59343272"/>
<dbReference type="RefSeq" id="XP_037223641.1">
    <property type="nucleotide sequence ID" value="XM_037360756.1"/>
</dbReference>
<accession>A0A8H6T362</accession>
<dbReference type="Proteomes" id="UP000636479">
    <property type="component" value="Unassembled WGS sequence"/>
</dbReference>
<feature type="compositionally biased region" description="Low complexity" evidence="1">
    <location>
        <begin position="1"/>
        <end position="45"/>
    </location>
</feature>
<name>A0A8H6T362_9AGAR</name>